<sequence>MRYGVSESLLVRWKHLVYACLCGKVVINCIRREKWPTIFEFLEKQCEIRERRSPISQRHSVPLDQNMLQQRIFCKPVTPNTGYYGYSLLLDDVGDCISCSDETTNCSNPQ</sequence>
<protein>
    <submittedName>
        <fullName evidence="1">Uncharacterized protein</fullName>
    </submittedName>
</protein>
<dbReference type="Proteomes" id="UP001141806">
    <property type="component" value="Unassembled WGS sequence"/>
</dbReference>
<reference evidence="1" key="1">
    <citation type="journal article" date="2023" name="Plant J.">
        <title>The genome of the king protea, Protea cynaroides.</title>
        <authorList>
            <person name="Chang J."/>
            <person name="Duong T.A."/>
            <person name="Schoeman C."/>
            <person name="Ma X."/>
            <person name="Roodt D."/>
            <person name="Barker N."/>
            <person name="Li Z."/>
            <person name="Van de Peer Y."/>
            <person name="Mizrachi E."/>
        </authorList>
    </citation>
    <scope>NUCLEOTIDE SEQUENCE</scope>
    <source>
        <tissue evidence="1">Young leaves</tissue>
    </source>
</reference>
<gene>
    <name evidence="1" type="ORF">NE237_032961</name>
</gene>
<evidence type="ECO:0000313" key="1">
    <source>
        <dbReference type="EMBL" id="KAJ4982124.1"/>
    </source>
</evidence>
<evidence type="ECO:0000313" key="2">
    <source>
        <dbReference type="Proteomes" id="UP001141806"/>
    </source>
</evidence>
<name>A0A9Q0R3W3_9MAGN</name>
<keyword evidence="2" id="KW-1185">Reference proteome</keyword>
<dbReference type="OrthoDB" id="1434840at2759"/>
<accession>A0A9Q0R3W3</accession>
<organism evidence="1 2">
    <name type="scientific">Protea cynaroides</name>
    <dbReference type="NCBI Taxonomy" id="273540"/>
    <lineage>
        <taxon>Eukaryota</taxon>
        <taxon>Viridiplantae</taxon>
        <taxon>Streptophyta</taxon>
        <taxon>Embryophyta</taxon>
        <taxon>Tracheophyta</taxon>
        <taxon>Spermatophyta</taxon>
        <taxon>Magnoliopsida</taxon>
        <taxon>Proteales</taxon>
        <taxon>Proteaceae</taxon>
        <taxon>Protea</taxon>
    </lineage>
</organism>
<dbReference type="AlphaFoldDB" id="A0A9Q0R3W3"/>
<comment type="caution">
    <text evidence="1">The sequence shown here is derived from an EMBL/GenBank/DDBJ whole genome shotgun (WGS) entry which is preliminary data.</text>
</comment>
<dbReference type="EMBL" id="JAMYWD010000001">
    <property type="protein sequence ID" value="KAJ4982124.1"/>
    <property type="molecule type" value="Genomic_DNA"/>
</dbReference>
<proteinExistence type="predicted"/>